<dbReference type="EMBL" id="JBIBDZ010000011">
    <property type="protein sequence ID" value="MFF5922685.1"/>
    <property type="molecule type" value="Genomic_DNA"/>
</dbReference>
<accession>A0ABW6XZ98</accession>
<dbReference type="Proteomes" id="UP001602370">
    <property type="component" value="Unassembled WGS sequence"/>
</dbReference>
<organism evidence="1 2">
    <name type="scientific">Streptomyces flavochromogenes</name>
    <dbReference type="NCBI Taxonomy" id="68199"/>
    <lineage>
        <taxon>Bacteria</taxon>
        <taxon>Bacillati</taxon>
        <taxon>Actinomycetota</taxon>
        <taxon>Actinomycetes</taxon>
        <taxon>Kitasatosporales</taxon>
        <taxon>Streptomycetaceae</taxon>
        <taxon>Streptomyces</taxon>
    </lineage>
</organism>
<dbReference type="PROSITE" id="PS51257">
    <property type="entry name" value="PROKAR_LIPOPROTEIN"/>
    <property type="match status" value="1"/>
</dbReference>
<protein>
    <submittedName>
        <fullName evidence="1">Uncharacterized protein</fullName>
    </submittedName>
</protein>
<keyword evidence="2" id="KW-1185">Reference proteome</keyword>
<evidence type="ECO:0000313" key="1">
    <source>
        <dbReference type="EMBL" id="MFF5922685.1"/>
    </source>
</evidence>
<evidence type="ECO:0000313" key="2">
    <source>
        <dbReference type="Proteomes" id="UP001602370"/>
    </source>
</evidence>
<gene>
    <name evidence="1" type="ORF">ACFY8C_30820</name>
</gene>
<sequence>MKDNYIGGWWWKGNLHWIGYSGAGCSGEATGGEKHDYVEPNQADNWWFIHS</sequence>
<comment type="caution">
    <text evidence="1">The sequence shown here is derived from an EMBL/GenBank/DDBJ whole genome shotgun (WGS) entry which is preliminary data.</text>
</comment>
<dbReference type="RefSeq" id="WP_388310316.1">
    <property type="nucleotide sequence ID" value="NZ_JBIBDZ010000011.1"/>
</dbReference>
<reference evidence="1 2" key="1">
    <citation type="submission" date="2024-10" db="EMBL/GenBank/DDBJ databases">
        <title>The Natural Products Discovery Center: Release of the First 8490 Sequenced Strains for Exploring Actinobacteria Biosynthetic Diversity.</title>
        <authorList>
            <person name="Kalkreuter E."/>
            <person name="Kautsar S.A."/>
            <person name="Yang D."/>
            <person name="Bader C.D."/>
            <person name="Teijaro C.N."/>
            <person name="Fluegel L."/>
            <person name="Davis C.M."/>
            <person name="Simpson J.R."/>
            <person name="Lauterbach L."/>
            <person name="Steele A.D."/>
            <person name="Gui C."/>
            <person name="Meng S."/>
            <person name="Li G."/>
            <person name="Viehrig K."/>
            <person name="Ye F."/>
            <person name="Su P."/>
            <person name="Kiefer A.F."/>
            <person name="Nichols A."/>
            <person name="Cepeda A.J."/>
            <person name="Yan W."/>
            <person name="Fan B."/>
            <person name="Jiang Y."/>
            <person name="Adhikari A."/>
            <person name="Zheng C.-J."/>
            <person name="Schuster L."/>
            <person name="Cowan T.M."/>
            <person name="Smanski M.J."/>
            <person name="Chevrette M.G."/>
            <person name="De Carvalho L.P.S."/>
            <person name="Shen B."/>
        </authorList>
    </citation>
    <scope>NUCLEOTIDE SEQUENCE [LARGE SCALE GENOMIC DNA]</scope>
    <source>
        <strain evidence="1 2">NPDC012605</strain>
    </source>
</reference>
<name>A0ABW6XZ98_9ACTN</name>
<proteinExistence type="predicted"/>